<dbReference type="OrthoDB" id="43862at2"/>
<dbReference type="CDD" id="cd02440">
    <property type="entry name" value="AdoMet_MTases"/>
    <property type="match status" value="1"/>
</dbReference>
<organism evidence="2">
    <name type="scientific">Bacillus subtilis (strain 168)</name>
    <dbReference type="NCBI Taxonomy" id="224308"/>
    <lineage>
        <taxon>Bacteria</taxon>
        <taxon>Bacillati</taxon>
        <taxon>Bacillota</taxon>
        <taxon>Bacilli</taxon>
        <taxon>Bacillales</taxon>
        <taxon>Bacillaceae</taxon>
        <taxon>Bacillus</taxon>
    </lineage>
</organism>
<accession>A0A6M4JR21</accession>
<dbReference type="Pfam" id="PF08241">
    <property type="entry name" value="Methyltransf_11"/>
    <property type="match status" value="1"/>
</dbReference>
<dbReference type="PANTHER" id="PTHR43591:SF109">
    <property type="entry name" value="METHYLTRANSFERASE TYPE 11 DOMAIN-CONTAINING PROTEIN"/>
    <property type="match status" value="1"/>
</dbReference>
<dbReference type="SMR" id="A0A6M4JR21"/>
<gene>
    <name evidence="2" type="ORF">HIR78_22710</name>
</gene>
<dbReference type="RefSeq" id="WP_003243600.1">
    <property type="nucleotide sequence ID" value="NC_000964.3"/>
</dbReference>
<proteinExistence type="predicted"/>
<dbReference type="EMBL" id="CP052842">
    <property type="protein sequence ID" value="QJP90974.1"/>
    <property type="molecule type" value="Genomic_DNA"/>
</dbReference>
<reference evidence="2" key="1">
    <citation type="submission" date="2020-04" db="EMBL/GenBank/DDBJ databases">
        <title>Phage recombination drives evolution of spore-forming Bacilli.</title>
        <authorList>
            <person name="Dragos A."/>
            <person name="Kovacs A.T."/>
        </authorList>
    </citation>
    <scope>NUCLEOTIDE SEQUENCE</scope>
    <source>
        <strain evidence="2">168</strain>
    </source>
</reference>
<dbReference type="GO" id="GO:0032259">
    <property type="term" value="P:methylation"/>
    <property type="evidence" value="ECO:0007669"/>
    <property type="project" value="UniProtKB-KW"/>
</dbReference>
<dbReference type="GO" id="GO:0008757">
    <property type="term" value="F:S-adenosylmethionine-dependent methyltransferase activity"/>
    <property type="evidence" value="ECO:0007669"/>
    <property type="project" value="InterPro"/>
</dbReference>
<dbReference type="SUPFAM" id="SSF53335">
    <property type="entry name" value="S-adenosyl-L-methionine-dependent methyltransferases"/>
    <property type="match status" value="1"/>
</dbReference>
<evidence type="ECO:0000259" key="1">
    <source>
        <dbReference type="Pfam" id="PF08241"/>
    </source>
</evidence>
<feature type="domain" description="Methyltransferase type 11" evidence="1">
    <location>
        <begin position="42"/>
        <end position="139"/>
    </location>
</feature>
<protein>
    <submittedName>
        <fullName evidence="2">Class I SAM-dependent methyltransferase</fullName>
    </submittedName>
</protein>
<dbReference type="InterPro" id="IPR013216">
    <property type="entry name" value="Methyltransf_11"/>
</dbReference>
<keyword evidence="2" id="KW-0808">Transferase</keyword>
<keyword evidence="2" id="KW-0489">Methyltransferase</keyword>
<dbReference type="PANTHER" id="PTHR43591">
    <property type="entry name" value="METHYLTRANSFERASE"/>
    <property type="match status" value="1"/>
</dbReference>
<sequence length="244" mass="28222">MITAEECRTYKEFVDLYQSYLYPLLGARLSRMYSPKNKVIIDMGTGPGYLSIQLAKRTNAHVHAVDINPAMHEIAQEEAKKSGVSSLISFDLEDVHHLSYADQYADFIVSYSCLHHWEDVVKGLKECYRVLAPGGKIVILDTFNPQGSHLEIMRKQIKEPEYFRFVREAFEESYSFEDIHQFVQDAGIPNYSLETFHFLPEDFIESLDELEDAPLWEQNDQSTDHEIESVTWMLTIEKEKEGAL</sequence>
<dbReference type="KEGG" id="bsu:BSU39890"/>
<dbReference type="InterPro" id="IPR029063">
    <property type="entry name" value="SAM-dependent_MTases_sf"/>
</dbReference>
<name>A0A6M4JR21_BACSU</name>
<dbReference type="AlphaFoldDB" id="A0A6M4JR21"/>
<evidence type="ECO:0000313" key="2">
    <source>
        <dbReference type="EMBL" id="QJP90974.1"/>
    </source>
</evidence>
<dbReference type="Gene3D" id="3.40.50.150">
    <property type="entry name" value="Vaccinia Virus protein VP39"/>
    <property type="match status" value="1"/>
</dbReference>
<dbReference type="DNASU" id="937673"/>